<sequence length="514" mass="54805">MKKVLRMTLVLIMALVANVAMAQKVVTFTAGTDKGSQGTVSVADNVAKDGISISCDKGAFAAKQYRLGQGSKTTFSTTTGTITQIVFNCTASADAEKHGPNCIGAATGKYTYEGMTGTWTGAATKVEFTAKAQLRASSIEVTIALGGDFVATPVISGDAIFAETTTVTITAGEGTTIKYTINGDDPTDDRGEVLNYTAPFTINQTTTVQAVAYKGGKASEVATKTFLKKALNGEGTMEKPYNVEDVIALQKAGVAPAKNVYVAGIVSQPAEAISQYNDINFYISDDGNTENEIMAYNSKYFKEANYTDMKQVPAKGDKVVLCGKIIEYNNIVELGRGNYLVSLNGKTEGEAQKDTLTFTASEALAALAADKQPQGVCYITGTICEEVDTTGLAKFGNLTYKISDDGTAANSLIVFRSKSFDGAKYTKDFYLKKGDQVKILGQLINYVKEGTTEKTPEVQANSKLISVNGHTTGVNHVTIDKMNANAPMYNLAGQRVSKNYKGVVIQNGKKFFNK</sequence>
<protein>
    <submittedName>
        <fullName evidence="2">Chitobiase/beta-hexosaminidase C-terminal domain-containing protein</fullName>
    </submittedName>
</protein>
<dbReference type="RefSeq" id="WP_215758732.1">
    <property type="nucleotide sequence ID" value="NZ_JAHKBE010000002.1"/>
</dbReference>
<gene>
    <name evidence="2" type="ORF">AAAT34_01540</name>
</gene>
<reference evidence="2 3" key="1">
    <citation type="submission" date="2024-04" db="EMBL/GenBank/DDBJ databases">
        <title>Human intestinal bacterial collection.</title>
        <authorList>
            <person name="Pauvert C."/>
            <person name="Hitch T.C.A."/>
            <person name="Clavel T."/>
        </authorList>
    </citation>
    <scope>NUCLEOTIDE SEQUENCE [LARGE SCALE GENOMIC DNA]</scope>
    <source>
        <strain evidence="2 3">CLA-AA-H145</strain>
    </source>
</reference>
<dbReference type="Pfam" id="PF13287">
    <property type="entry name" value="Fn3_assoc"/>
    <property type="match status" value="1"/>
</dbReference>
<proteinExistence type="predicted"/>
<evidence type="ECO:0000313" key="2">
    <source>
        <dbReference type="EMBL" id="MEQ2485734.1"/>
    </source>
</evidence>
<keyword evidence="1" id="KW-0732">Signal</keyword>
<evidence type="ECO:0000313" key="3">
    <source>
        <dbReference type="Proteomes" id="UP001487296"/>
    </source>
</evidence>
<name>A0ABV1FMX2_9BACT</name>
<keyword evidence="3" id="KW-1185">Reference proteome</keyword>
<accession>A0ABV1FMX2</accession>
<feature type="signal peptide" evidence="1">
    <location>
        <begin position="1"/>
        <end position="22"/>
    </location>
</feature>
<feature type="chain" id="PRO_5045885704" evidence="1">
    <location>
        <begin position="23"/>
        <end position="514"/>
    </location>
</feature>
<dbReference type="InterPro" id="IPR026876">
    <property type="entry name" value="Fn3_assoc_repeat"/>
</dbReference>
<dbReference type="Proteomes" id="UP001487296">
    <property type="component" value="Unassembled WGS sequence"/>
</dbReference>
<evidence type="ECO:0000256" key="1">
    <source>
        <dbReference type="SAM" id="SignalP"/>
    </source>
</evidence>
<comment type="caution">
    <text evidence="2">The sequence shown here is derived from an EMBL/GenBank/DDBJ whole genome shotgun (WGS) entry which is preliminary data.</text>
</comment>
<organism evidence="2 3">
    <name type="scientific">Hallella faecis</name>
    <dbReference type="NCBI Taxonomy" id="2841596"/>
    <lineage>
        <taxon>Bacteria</taxon>
        <taxon>Pseudomonadati</taxon>
        <taxon>Bacteroidota</taxon>
        <taxon>Bacteroidia</taxon>
        <taxon>Bacteroidales</taxon>
        <taxon>Prevotellaceae</taxon>
        <taxon>Hallella</taxon>
    </lineage>
</organism>
<dbReference type="EMBL" id="JBBNFP010000003">
    <property type="protein sequence ID" value="MEQ2485734.1"/>
    <property type="molecule type" value="Genomic_DNA"/>
</dbReference>